<evidence type="ECO:0000259" key="1">
    <source>
        <dbReference type="Pfam" id="PF13175"/>
    </source>
</evidence>
<dbReference type="Pfam" id="PF13175">
    <property type="entry name" value="AAA_15"/>
    <property type="match status" value="1"/>
</dbReference>
<dbReference type="NCBIfam" id="NF045781">
    <property type="entry name" value="Spaf1101_AAA_ATP"/>
    <property type="match status" value="1"/>
</dbReference>
<dbReference type="SUPFAM" id="SSF89550">
    <property type="entry name" value="PHP domain-like"/>
    <property type="match status" value="1"/>
</dbReference>
<dbReference type="EMBL" id="JACSPV010000002">
    <property type="protein sequence ID" value="MBD8003773.1"/>
    <property type="molecule type" value="Genomic_DNA"/>
</dbReference>
<dbReference type="RefSeq" id="WP_191809518.1">
    <property type="nucleotide sequence ID" value="NZ_JACSPV010000002.1"/>
</dbReference>
<feature type="domain" description="Endonuclease GajA/Old nuclease/RecF-like AAA" evidence="1">
    <location>
        <begin position="348"/>
        <end position="792"/>
    </location>
</feature>
<accession>A0ABR8VG64</accession>
<dbReference type="SUPFAM" id="SSF52540">
    <property type="entry name" value="P-loop containing nucleoside triphosphate hydrolases"/>
    <property type="match status" value="1"/>
</dbReference>
<name>A0ABR8VG64_9BACI</name>
<dbReference type="InterPro" id="IPR016195">
    <property type="entry name" value="Pol/histidinol_Pase-like"/>
</dbReference>
<sequence>MEGIKISLAYSKTLLKDSFLNEIDLEVNSNRKKYARYHKVVFHIHTPASHDYRLFDRFTANNYKTMSNENLFKIAIEEQLFPENSLSYETALEIARESGNFETLKEYLSYLLIAKKLADENVKLAVVTDHNTILGYEKLVEAVNIIHDTFPNTTYTNILLGIEISCADKCHVVGIFDNKHKTISHLNDWISGNIMDCISGTYQTSLNVLSMIHEFGGIGYIAHINSSDIFKPNFLSGGYKNHLFNSIHNKLLGVSHLDKIPMVTESLKRYTKENYNFVLDEDSHSLDTLVTKPFWIKGQKIAFAMLKNAIRDFEISTEYSEPEKPNIFIKGIVVQAGGFLSGKNGNGNFSVSFSEALNCFIGGRGTGKSTILNTINFVLSQNAYDEKTLENICKQGKVCVICSYNNEDYYILFNTPNVNEGDYSSILGYFSNDFDNYKYGKKFIFDSQKIKDVALNNYIQIFKKTIVQNQVFIEEVTTEKKKLLSNFFYKRYSVNELVRTSSSDDITDFIREMMFKNEVLSEKRKVGNITTINGLKQKYKDVPAILKDRKMIVHNTLDAFNANHLNQLKITYYQNNISELTLNWEEILKVKMRDPNDYFEKFNIKIADLIEYLNVFSEKSDPINAFILFCEKNYKRILELENINKHTDSLSKKQVDSDIVEITNSNVKIFFNIIHKRIVKNGVPYAVDLIKNYLLDFDEFDLEFNINNMEMNKTVGKMFKSVKELSLGQKVVAMLSFILSYSNFSNDYTPLIIDQPEDNLDNRYIYKNLVSDLRKAKSKRQVIIATHNSTIVTNSKAEQVIVMESNNKNGWVEATGYPTEKSILLHIVNLLEGGVESFKHKQFLYQEILNRK</sequence>
<keyword evidence="3" id="KW-1185">Reference proteome</keyword>
<reference evidence="2 3" key="1">
    <citation type="submission" date="2020-08" db="EMBL/GenBank/DDBJ databases">
        <title>A Genomic Blueprint of the Chicken Gut Microbiome.</title>
        <authorList>
            <person name="Gilroy R."/>
            <person name="Ravi A."/>
            <person name="Getino M."/>
            <person name="Pursley I."/>
            <person name="Horton D.L."/>
            <person name="Alikhan N.-F."/>
            <person name="Baker D."/>
            <person name="Gharbi K."/>
            <person name="Hall N."/>
            <person name="Watson M."/>
            <person name="Adriaenssens E.M."/>
            <person name="Foster-Nyarko E."/>
            <person name="Jarju S."/>
            <person name="Secka A."/>
            <person name="Antonio M."/>
            <person name="Oren A."/>
            <person name="Chaudhuri R."/>
            <person name="La Ragione R.M."/>
            <person name="Hildebrand F."/>
            <person name="Pallen M.J."/>
        </authorList>
    </citation>
    <scope>NUCLEOTIDE SEQUENCE [LARGE SCALE GENOMIC DNA]</scope>
    <source>
        <strain evidence="2 3">Sa1BUA2</strain>
    </source>
</reference>
<dbReference type="InterPro" id="IPR027417">
    <property type="entry name" value="P-loop_NTPase"/>
</dbReference>
<evidence type="ECO:0000313" key="2">
    <source>
        <dbReference type="EMBL" id="MBD8003773.1"/>
    </source>
</evidence>
<dbReference type="InterPro" id="IPR054798">
    <property type="entry name" value="Spaf_1101-like"/>
</dbReference>
<organism evidence="2 3">
    <name type="scientific">Bacillus norwichensis</name>
    <dbReference type="NCBI Taxonomy" id="2762217"/>
    <lineage>
        <taxon>Bacteria</taxon>
        <taxon>Bacillati</taxon>
        <taxon>Bacillota</taxon>
        <taxon>Bacilli</taxon>
        <taxon>Bacillales</taxon>
        <taxon>Bacillaceae</taxon>
        <taxon>Bacillus</taxon>
    </lineage>
</organism>
<comment type="caution">
    <text evidence="2">The sequence shown here is derived from an EMBL/GenBank/DDBJ whole genome shotgun (WGS) entry which is preliminary data.</text>
</comment>
<dbReference type="Proteomes" id="UP000648182">
    <property type="component" value="Unassembled WGS sequence"/>
</dbReference>
<dbReference type="PANTHER" id="PTHR32182">
    <property type="entry name" value="DNA REPLICATION AND REPAIR PROTEIN RECF"/>
    <property type="match status" value="1"/>
</dbReference>
<dbReference type="InterPro" id="IPR041685">
    <property type="entry name" value="AAA_GajA/Old/RecF-like"/>
</dbReference>
<gene>
    <name evidence="2" type="ORF">H9631_01650</name>
</gene>
<protein>
    <recommendedName>
        <fullName evidence="1">Endonuclease GajA/Old nuclease/RecF-like AAA domain-containing protein</fullName>
    </recommendedName>
</protein>
<evidence type="ECO:0000313" key="3">
    <source>
        <dbReference type="Proteomes" id="UP000648182"/>
    </source>
</evidence>
<proteinExistence type="predicted"/>
<dbReference type="PANTHER" id="PTHR32182:SF22">
    <property type="entry name" value="ATP-DEPENDENT ENDONUCLEASE, OLD FAMILY-RELATED"/>
    <property type="match status" value="1"/>
</dbReference>
<dbReference type="Gene3D" id="3.20.20.140">
    <property type="entry name" value="Metal-dependent hydrolases"/>
    <property type="match status" value="1"/>
</dbReference>
<dbReference type="Gene3D" id="3.40.50.300">
    <property type="entry name" value="P-loop containing nucleotide triphosphate hydrolases"/>
    <property type="match status" value="1"/>
</dbReference>